<gene>
    <name evidence="1" type="ORF">I2488_16485</name>
</gene>
<organism evidence="1 2">
    <name type="scientific">Novosphingobium jiangmenense</name>
    <dbReference type="NCBI Taxonomy" id="2791981"/>
    <lineage>
        <taxon>Bacteria</taxon>
        <taxon>Pseudomonadati</taxon>
        <taxon>Pseudomonadota</taxon>
        <taxon>Alphaproteobacteria</taxon>
        <taxon>Sphingomonadales</taxon>
        <taxon>Sphingomonadaceae</taxon>
        <taxon>Novosphingobium</taxon>
    </lineage>
</organism>
<dbReference type="SUPFAM" id="SSF141371">
    <property type="entry name" value="PilZ domain-like"/>
    <property type="match status" value="1"/>
</dbReference>
<name>A0ABS0HK33_9SPHN</name>
<keyword evidence="2" id="KW-1185">Reference proteome</keyword>
<dbReference type="Proteomes" id="UP000600799">
    <property type="component" value="Unassembled WGS sequence"/>
</dbReference>
<reference evidence="1 2" key="1">
    <citation type="submission" date="2020-11" db="EMBL/GenBank/DDBJ databases">
        <title>The genome sequence of Novosphingobium sp. 1Y9A.</title>
        <authorList>
            <person name="Liu Y."/>
        </authorList>
    </citation>
    <scope>NUCLEOTIDE SEQUENCE [LARGE SCALE GENOMIC DNA]</scope>
    <source>
        <strain evidence="1 2">1Y9A</strain>
    </source>
</reference>
<sequence>MLKDLNQYGARIEGLEKLRIDEPIYLMLPGLQPKLAFVVWSRERVSGLEFEHRLHDDVFERLVSEFAIRHYREGHAPKLAPVRHAA</sequence>
<proteinExistence type="predicted"/>
<comment type="caution">
    <text evidence="1">The sequence shown here is derived from an EMBL/GenBank/DDBJ whole genome shotgun (WGS) entry which is preliminary data.</text>
</comment>
<dbReference type="EMBL" id="JADQDC010000013">
    <property type="protein sequence ID" value="MBF9152603.1"/>
    <property type="molecule type" value="Genomic_DNA"/>
</dbReference>
<evidence type="ECO:0000313" key="1">
    <source>
        <dbReference type="EMBL" id="MBF9152603.1"/>
    </source>
</evidence>
<evidence type="ECO:0000313" key="2">
    <source>
        <dbReference type="Proteomes" id="UP000600799"/>
    </source>
</evidence>
<protein>
    <submittedName>
        <fullName evidence="1">Uncharacterized protein</fullName>
    </submittedName>
</protein>
<accession>A0ABS0HK33</accession>